<keyword evidence="1" id="KW-0732">Signal</keyword>
<reference evidence="2" key="1">
    <citation type="submission" date="2019-12" db="EMBL/GenBank/DDBJ databases">
        <title>An insight into the sialome of adult female Ixodes ricinus ticks feeding for 6 days.</title>
        <authorList>
            <person name="Perner J."/>
            <person name="Ribeiro J.M.C."/>
        </authorList>
    </citation>
    <scope>NUCLEOTIDE SEQUENCE</scope>
    <source>
        <strain evidence="2">Semi-engorged</strain>
        <tissue evidence="2">Salivary glands</tissue>
    </source>
</reference>
<evidence type="ECO:0000313" key="2">
    <source>
        <dbReference type="EMBL" id="MXU84778.1"/>
    </source>
</evidence>
<protein>
    <recommendedName>
        <fullName evidence="3">Secreted protein</fullName>
    </recommendedName>
</protein>
<feature type="signal peptide" evidence="1">
    <location>
        <begin position="1"/>
        <end position="18"/>
    </location>
</feature>
<name>A0A6B0TZR5_IXORI</name>
<proteinExistence type="predicted"/>
<sequence>MHCMHLLCVLGLHAQRDAEEGGMACTLHPRLGVNCVPRHRCCITFLSFGVHFMTHIPNVLFWQCSVPLEPERERASVHSRRY</sequence>
<dbReference type="EMBL" id="GIFC01002695">
    <property type="protein sequence ID" value="MXU84778.1"/>
    <property type="molecule type" value="Transcribed_RNA"/>
</dbReference>
<evidence type="ECO:0008006" key="3">
    <source>
        <dbReference type="Google" id="ProtNLM"/>
    </source>
</evidence>
<accession>A0A6B0TZR5</accession>
<dbReference type="AlphaFoldDB" id="A0A6B0TZR5"/>
<evidence type="ECO:0000256" key="1">
    <source>
        <dbReference type="SAM" id="SignalP"/>
    </source>
</evidence>
<organism evidence="2">
    <name type="scientific">Ixodes ricinus</name>
    <name type="common">Common tick</name>
    <name type="synonym">Acarus ricinus</name>
    <dbReference type="NCBI Taxonomy" id="34613"/>
    <lineage>
        <taxon>Eukaryota</taxon>
        <taxon>Metazoa</taxon>
        <taxon>Ecdysozoa</taxon>
        <taxon>Arthropoda</taxon>
        <taxon>Chelicerata</taxon>
        <taxon>Arachnida</taxon>
        <taxon>Acari</taxon>
        <taxon>Parasitiformes</taxon>
        <taxon>Ixodida</taxon>
        <taxon>Ixodoidea</taxon>
        <taxon>Ixodidae</taxon>
        <taxon>Ixodinae</taxon>
        <taxon>Ixodes</taxon>
    </lineage>
</organism>
<feature type="chain" id="PRO_5025380015" description="Secreted protein" evidence="1">
    <location>
        <begin position="19"/>
        <end position="82"/>
    </location>
</feature>